<dbReference type="AlphaFoldDB" id="A0A285TVZ5"/>
<dbReference type="RefSeq" id="WP_097052677.1">
    <property type="nucleotide sequence ID" value="NZ_OBMM01000005.1"/>
</dbReference>
<organism evidence="1 2">
    <name type="scientific">Thalassospira xiamenensis</name>
    <dbReference type="NCBI Taxonomy" id="220697"/>
    <lineage>
        <taxon>Bacteria</taxon>
        <taxon>Pseudomonadati</taxon>
        <taxon>Pseudomonadota</taxon>
        <taxon>Alphaproteobacteria</taxon>
        <taxon>Rhodospirillales</taxon>
        <taxon>Thalassospiraceae</taxon>
        <taxon>Thalassospira</taxon>
    </lineage>
</organism>
<evidence type="ECO:0000313" key="1">
    <source>
        <dbReference type="EMBL" id="SOC26348.1"/>
    </source>
</evidence>
<protein>
    <submittedName>
        <fullName evidence="1">Uncharacterized protein</fullName>
    </submittedName>
</protein>
<gene>
    <name evidence="1" type="ORF">SAMN05428964_105101</name>
</gene>
<name>A0A285TVZ5_9PROT</name>
<proteinExistence type="predicted"/>
<sequence>MSVACSSAKIIDSLERKKILEDLKKNGVSFFHGAALNLRNPIFNTMRSLMSVWANKHYVNESLRSLRIHADRAGRQDIRDLLDDPEKGYPAALAFVLEEITVNCGLEVLDPKDIGALTEFTIIADDVVRDEETDRVLSVGEVFWADRQAVENEMEILARDGFYDVRFATRGIAPEESAEPVVEAVPVPAM</sequence>
<evidence type="ECO:0000313" key="2">
    <source>
        <dbReference type="Proteomes" id="UP000219068"/>
    </source>
</evidence>
<dbReference type="EMBL" id="OBMM01000005">
    <property type="protein sequence ID" value="SOC26348.1"/>
    <property type="molecule type" value="Genomic_DNA"/>
</dbReference>
<dbReference type="Proteomes" id="UP000219068">
    <property type="component" value="Unassembled WGS sequence"/>
</dbReference>
<reference evidence="1 2" key="1">
    <citation type="submission" date="2017-08" db="EMBL/GenBank/DDBJ databases">
        <authorList>
            <person name="de Groot N.N."/>
        </authorList>
    </citation>
    <scope>NUCLEOTIDE SEQUENCE [LARGE SCALE GENOMIC DNA]</scope>
    <source>
        <strain evidence="1 2">USBA 78</strain>
    </source>
</reference>
<accession>A0A285TVZ5</accession>